<reference evidence="4 5" key="1">
    <citation type="journal article" date="2016" name="Nat. Commun.">
        <title>Thousands of microbial genomes shed light on interconnected biogeochemical processes in an aquifer system.</title>
        <authorList>
            <person name="Anantharaman K."/>
            <person name="Brown C.T."/>
            <person name="Hug L.A."/>
            <person name="Sharon I."/>
            <person name="Castelle C.J."/>
            <person name="Probst A.J."/>
            <person name="Thomas B.C."/>
            <person name="Singh A."/>
            <person name="Wilkins M.J."/>
            <person name="Karaoz U."/>
            <person name="Brodie E.L."/>
            <person name="Williams K.H."/>
            <person name="Hubbard S.S."/>
            <person name="Banfield J.F."/>
        </authorList>
    </citation>
    <scope>NUCLEOTIDE SEQUENCE [LARGE SCALE GENOMIC DNA]</scope>
</reference>
<dbReference type="InterPro" id="IPR015421">
    <property type="entry name" value="PyrdxlP-dep_Trfase_major"/>
</dbReference>
<comment type="caution">
    <text evidence="4">The sequence shown here is derived from an EMBL/GenBank/DDBJ whole genome shotgun (WGS) entry which is preliminary data.</text>
</comment>
<proteinExistence type="inferred from homology"/>
<dbReference type="InterPro" id="IPR000653">
    <property type="entry name" value="DegT/StrS_aminotransferase"/>
</dbReference>
<keyword evidence="2 3" id="KW-0663">Pyridoxal phosphate</keyword>
<protein>
    <submittedName>
        <fullName evidence="4">Spore coat polysaccharide biosynthesis protein SpsC</fullName>
    </submittedName>
</protein>
<evidence type="ECO:0000256" key="2">
    <source>
        <dbReference type="PIRSR" id="PIRSR000390-2"/>
    </source>
</evidence>
<sequence length="373" mass="42440">MKIPLSKPYLNQKEFQAVKQVLKSGWLTYGPKNQEFEKNFAEYIGVKYAVTLNSCASALFTAIKSLEITGEVILPSFTFSASANAIETAGAKPVFTEINYETGNIDLKDIERRITKKTQAIMPVHFAGQSCKMDKITALAKKRKLFIIEDSAEALGAEWQDRKTGSFGIGCFSFFPTKNITTGEGGMITTNDEKLFQKIKTLIGHGISKSTSQRVREQKPWFRAAVLAGYNFRMSNLLASLGVEQLKKLDKMNDLRRKHAAYLNKKLKDLKQIELPKEIPQAKHVYQMYTIKIRRGNRDLLVKKLKEKGIEASVHFDPPVHLQPYYQKKYGYKHGDFPITEKLSSSIITLPMFPQMTKKELDYMVSVVRNNIY</sequence>
<dbReference type="Proteomes" id="UP000176444">
    <property type="component" value="Unassembled WGS sequence"/>
</dbReference>
<evidence type="ECO:0000313" key="4">
    <source>
        <dbReference type="EMBL" id="OGC47063.1"/>
    </source>
</evidence>
<dbReference type="PANTHER" id="PTHR30244">
    <property type="entry name" value="TRANSAMINASE"/>
    <property type="match status" value="1"/>
</dbReference>
<organism evidence="4 5">
    <name type="scientific">candidate division WWE3 bacterium RIFCSPHIGHO2_01_FULL_35_17</name>
    <dbReference type="NCBI Taxonomy" id="1802614"/>
    <lineage>
        <taxon>Bacteria</taxon>
        <taxon>Katanobacteria</taxon>
    </lineage>
</organism>
<dbReference type="Pfam" id="PF01041">
    <property type="entry name" value="DegT_DnrJ_EryC1"/>
    <property type="match status" value="1"/>
</dbReference>
<dbReference type="CDD" id="cd00616">
    <property type="entry name" value="AHBA_syn"/>
    <property type="match status" value="1"/>
</dbReference>
<evidence type="ECO:0000313" key="5">
    <source>
        <dbReference type="Proteomes" id="UP000176444"/>
    </source>
</evidence>
<dbReference type="AlphaFoldDB" id="A0A1F4USA9"/>
<dbReference type="GO" id="GO:0008483">
    <property type="term" value="F:transaminase activity"/>
    <property type="evidence" value="ECO:0007669"/>
    <property type="project" value="TreeGrafter"/>
</dbReference>
<dbReference type="GO" id="GO:0030170">
    <property type="term" value="F:pyridoxal phosphate binding"/>
    <property type="evidence" value="ECO:0007669"/>
    <property type="project" value="TreeGrafter"/>
</dbReference>
<evidence type="ECO:0000256" key="3">
    <source>
        <dbReference type="RuleBase" id="RU004508"/>
    </source>
</evidence>
<dbReference type="GO" id="GO:0000271">
    <property type="term" value="P:polysaccharide biosynthetic process"/>
    <property type="evidence" value="ECO:0007669"/>
    <property type="project" value="TreeGrafter"/>
</dbReference>
<dbReference type="InterPro" id="IPR015422">
    <property type="entry name" value="PyrdxlP-dep_Trfase_small"/>
</dbReference>
<evidence type="ECO:0000256" key="1">
    <source>
        <dbReference type="PIRSR" id="PIRSR000390-1"/>
    </source>
</evidence>
<dbReference type="SUPFAM" id="SSF53383">
    <property type="entry name" value="PLP-dependent transferases"/>
    <property type="match status" value="1"/>
</dbReference>
<accession>A0A1F4USA9</accession>
<dbReference type="PIRSF" id="PIRSF000390">
    <property type="entry name" value="PLP_StrS"/>
    <property type="match status" value="1"/>
</dbReference>
<name>A0A1F4USA9_UNCKA</name>
<feature type="modified residue" description="N6-(pyridoxal phosphate)lysine" evidence="2">
    <location>
        <position position="178"/>
    </location>
</feature>
<dbReference type="InterPro" id="IPR015424">
    <property type="entry name" value="PyrdxlP-dep_Trfase"/>
</dbReference>
<gene>
    <name evidence="4" type="ORF">A2713_01735</name>
</gene>
<comment type="similarity">
    <text evidence="3">Belongs to the DegT/DnrJ/EryC1 family.</text>
</comment>
<dbReference type="PANTHER" id="PTHR30244:SF34">
    <property type="entry name" value="DTDP-4-AMINO-4,6-DIDEOXYGALACTOSE TRANSAMINASE"/>
    <property type="match status" value="1"/>
</dbReference>
<dbReference type="Gene3D" id="3.40.640.10">
    <property type="entry name" value="Type I PLP-dependent aspartate aminotransferase-like (Major domain)"/>
    <property type="match status" value="1"/>
</dbReference>
<dbReference type="EMBL" id="MEUX01000022">
    <property type="protein sequence ID" value="OGC47063.1"/>
    <property type="molecule type" value="Genomic_DNA"/>
</dbReference>
<feature type="active site" description="Proton acceptor" evidence="1">
    <location>
        <position position="178"/>
    </location>
</feature>
<dbReference type="Gene3D" id="3.90.1150.10">
    <property type="entry name" value="Aspartate Aminotransferase, domain 1"/>
    <property type="match status" value="1"/>
</dbReference>